<evidence type="ECO:0000259" key="4">
    <source>
        <dbReference type="Pfam" id="PF00497"/>
    </source>
</evidence>
<dbReference type="GeneID" id="77254660"/>
<protein>
    <submittedName>
        <fullName evidence="5">Cystine transporter subunit</fullName>
    </submittedName>
</protein>
<dbReference type="SUPFAM" id="SSF53850">
    <property type="entry name" value="Periplasmic binding protein-like II"/>
    <property type="match status" value="1"/>
</dbReference>
<dbReference type="Gene3D" id="3.40.190.10">
    <property type="entry name" value="Periplasmic binding protein-like II"/>
    <property type="match status" value="2"/>
</dbReference>
<proteinExistence type="inferred from homology"/>
<feature type="domain" description="Solute-binding protein family 3/N-terminal" evidence="4">
    <location>
        <begin position="29"/>
        <end position="242"/>
    </location>
</feature>
<dbReference type="EMBL" id="CP020931">
    <property type="protein sequence ID" value="ARM82767.1"/>
    <property type="molecule type" value="Genomic_DNA"/>
</dbReference>
<organism evidence="5 6">
    <name type="scientific">Marinobacter salarius</name>
    <dbReference type="NCBI Taxonomy" id="1420917"/>
    <lineage>
        <taxon>Bacteria</taxon>
        <taxon>Pseudomonadati</taxon>
        <taxon>Pseudomonadota</taxon>
        <taxon>Gammaproteobacteria</taxon>
        <taxon>Pseudomonadales</taxon>
        <taxon>Marinobacteraceae</taxon>
        <taxon>Marinobacter</taxon>
    </lineage>
</organism>
<dbReference type="InterPro" id="IPR001638">
    <property type="entry name" value="Solute-binding_3/MltF_N"/>
</dbReference>
<comment type="similarity">
    <text evidence="1">Belongs to the bacterial solute-binding protein 3 family.</text>
</comment>
<name>A0A1W6K5V5_9GAMM</name>
<dbReference type="STRING" id="1420917.AU15_02350"/>
<dbReference type="PANTHER" id="PTHR35936">
    <property type="entry name" value="MEMBRANE-BOUND LYTIC MUREIN TRANSGLYCOSYLASE F"/>
    <property type="match status" value="1"/>
</dbReference>
<gene>
    <name evidence="5" type="ORF">MARSALSMR5_00669</name>
</gene>
<dbReference type="PANTHER" id="PTHR35936:SF25">
    <property type="entry name" value="ABC TRANSPORTER SUBSTRATE-BINDING PROTEIN"/>
    <property type="match status" value="1"/>
</dbReference>
<accession>A0A1W6K5V5</accession>
<sequence>MSGRFLALLLAVLIPVIAHADRPTMTVVTSIYPPYQYLDNGEVKGTHTETLRQVLTRMGYDPVFRLVPWARAEASARAGTADLIYSLTYSPSRARHYYFTNPISEARDVFFSLSDRGLQWQELDDLAGLRIGLSASYSYAPEFMEWLAAGNARVVQISQESPELTGLKMIAFGRIDLFICEETVCRYLIDKHIADHPELANVSAMPQTVGEVRGFRAAFSRQHPKGEALRDEFNKVLAELKTRNSD</sequence>
<dbReference type="Pfam" id="PF00497">
    <property type="entry name" value="SBP_bac_3"/>
    <property type="match status" value="1"/>
</dbReference>
<evidence type="ECO:0000256" key="3">
    <source>
        <dbReference type="SAM" id="SignalP"/>
    </source>
</evidence>
<evidence type="ECO:0000313" key="5">
    <source>
        <dbReference type="EMBL" id="ARM82767.1"/>
    </source>
</evidence>
<reference evidence="5 6" key="1">
    <citation type="submission" date="2017-04" db="EMBL/GenBank/DDBJ databases">
        <title>Genome Sequence of Marinobacter salarius strain SMR5 Isolated from a culture of the Diatom Skeletonema marinoi.</title>
        <authorList>
            <person name="Topel M."/>
            <person name="Pinder M.I.M."/>
            <person name="Johansson O.N."/>
            <person name="Kourtchenko O."/>
            <person name="Godhe A."/>
            <person name="Clarke A.K."/>
        </authorList>
    </citation>
    <scope>NUCLEOTIDE SEQUENCE [LARGE SCALE GENOMIC DNA]</scope>
    <source>
        <strain evidence="5 6">SMR5</strain>
    </source>
</reference>
<keyword evidence="2 3" id="KW-0732">Signal</keyword>
<evidence type="ECO:0000256" key="1">
    <source>
        <dbReference type="ARBA" id="ARBA00010333"/>
    </source>
</evidence>
<evidence type="ECO:0000313" key="6">
    <source>
        <dbReference type="Proteomes" id="UP000193100"/>
    </source>
</evidence>
<feature type="signal peptide" evidence="3">
    <location>
        <begin position="1"/>
        <end position="20"/>
    </location>
</feature>
<evidence type="ECO:0000256" key="2">
    <source>
        <dbReference type="ARBA" id="ARBA00022729"/>
    </source>
</evidence>
<dbReference type="RefSeq" id="WP_085678792.1">
    <property type="nucleotide sequence ID" value="NZ_CP020931.1"/>
</dbReference>
<feature type="chain" id="PRO_5012145176" evidence="3">
    <location>
        <begin position="21"/>
        <end position="246"/>
    </location>
</feature>
<dbReference type="AlphaFoldDB" id="A0A1W6K5V5"/>
<dbReference type="Proteomes" id="UP000193100">
    <property type="component" value="Chromosome"/>
</dbReference>